<dbReference type="Proteomes" id="UP000745859">
    <property type="component" value="Unassembled WGS sequence"/>
</dbReference>
<dbReference type="EMBL" id="JAASQL010000001">
    <property type="protein sequence ID" value="NIJ45072.1"/>
    <property type="molecule type" value="Genomic_DNA"/>
</dbReference>
<sequence>MANLTTILNWFKTGLKPTQSQFAQSFSSFRHKEDKVPVAEVEGIDNLLSSKADAEAFQNHIEDEELHGGATGKYTTTIADGVATAEPWGAIPAGTDVATLKDREISSLIDQALFPTVLAYISSNRSLAVNNMDTATKEVGTSYTDTLVDVIFSPGQIKNGDGSTAGNLTGNLNRVVVKAPDNSTVIDDNAPGSNSVQKSIPSYKLEVGNNVFTFEAYNAAGTTTYTDNKGGTATVESIETAKAIATAITVTKTIATRYYYFVYLGARDSHPTTSSGIRALSNKNFLSASNTASFSLAVPANTSEVVIYTKSGKVVSANNPATNENLTVTQLQFTEVNDAGGDAVQYTRNVIDLGLNGFSSIATFNITIG</sequence>
<name>A0ABX0U8B9_9FLAO</name>
<protein>
    <submittedName>
        <fullName evidence="1">Uncharacterized protein</fullName>
    </submittedName>
</protein>
<reference evidence="1 2" key="1">
    <citation type="submission" date="2020-03" db="EMBL/GenBank/DDBJ databases">
        <title>Genomic Encyclopedia of Type Strains, Phase IV (KMG-IV): sequencing the most valuable type-strain genomes for metagenomic binning, comparative biology and taxonomic classification.</title>
        <authorList>
            <person name="Goeker M."/>
        </authorList>
    </citation>
    <scope>NUCLEOTIDE SEQUENCE [LARGE SCALE GENOMIC DNA]</scope>
    <source>
        <strain evidence="1 2">DSM 101599</strain>
    </source>
</reference>
<proteinExistence type="predicted"/>
<keyword evidence="2" id="KW-1185">Reference proteome</keyword>
<comment type="caution">
    <text evidence="1">The sequence shown here is derived from an EMBL/GenBank/DDBJ whole genome shotgun (WGS) entry which is preliminary data.</text>
</comment>
<organism evidence="1 2">
    <name type="scientific">Wenyingzhuangia heitensis</name>
    <dbReference type="NCBI Taxonomy" id="1487859"/>
    <lineage>
        <taxon>Bacteria</taxon>
        <taxon>Pseudomonadati</taxon>
        <taxon>Bacteroidota</taxon>
        <taxon>Flavobacteriia</taxon>
        <taxon>Flavobacteriales</taxon>
        <taxon>Flavobacteriaceae</taxon>
        <taxon>Wenyingzhuangia</taxon>
    </lineage>
</organism>
<accession>A0ABX0U8B9</accession>
<evidence type="ECO:0000313" key="2">
    <source>
        <dbReference type="Proteomes" id="UP000745859"/>
    </source>
</evidence>
<dbReference type="RefSeq" id="WP_167186253.1">
    <property type="nucleotide sequence ID" value="NZ_JAASQL010000001.1"/>
</dbReference>
<gene>
    <name evidence="1" type="ORF">FHR24_001511</name>
</gene>
<evidence type="ECO:0000313" key="1">
    <source>
        <dbReference type="EMBL" id="NIJ45072.1"/>
    </source>
</evidence>